<keyword evidence="5" id="KW-0231">Viral genome packaging</keyword>
<gene>
    <name evidence="7" type="ORF">MM415A02819_0005</name>
</gene>
<proteinExistence type="predicted"/>
<evidence type="ECO:0000256" key="3">
    <source>
        <dbReference type="ARBA" id="ARBA00022612"/>
    </source>
</evidence>
<evidence type="ECO:0000256" key="1">
    <source>
        <dbReference type="ARBA" id="ARBA00004328"/>
    </source>
</evidence>
<evidence type="ECO:0000256" key="6">
    <source>
        <dbReference type="ARBA" id="ARBA00023296"/>
    </source>
</evidence>
<keyword evidence="6" id="KW-1160">Virus entry into host cell</keyword>
<accession>A0A6M3JQQ4</accession>
<dbReference type="GO" id="GO:0046718">
    <property type="term" value="P:symbiont entry into host cell"/>
    <property type="evidence" value="ECO:0007669"/>
    <property type="project" value="UniProtKB-KW"/>
</dbReference>
<keyword evidence="3" id="KW-1188">Viral release from host cell</keyword>
<dbReference type="AlphaFoldDB" id="A0A6M3JQQ4"/>
<evidence type="ECO:0000256" key="2">
    <source>
        <dbReference type="ARBA" id="ARBA00022595"/>
    </source>
</evidence>
<evidence type="ECO:0000256" key="5">
    <source>
        <dbReference type="ARBA" id="ARBA00023219"/>
    </source>
</evidence>
<keyword evidence="2" id="KW-1162">Viral penetration into host cytoplasm</keyword>
<evidence type="ECO:0000313" key="7">
    <source>
        <dbReference type="EMBL" id="QJA72266.1"/>
    </source>
</evidence>
<dbReference type="InterPro" id="IPR020991">
    <property type="entry name" value="Connector_podovirus"/>
</dbReference>
<organism evidence="7">
    <name type="scientific">viral metagenome</name>
    <dbReference type="NCBI Taxonomy" id="1070528"/>
    <lineage>
        <taxon>unclassified sequences</taxon>
        <taxon>metagenomes</taxon>
        <taxon>organismal metagenomes</taxon>
    </lineage>
</organism>
<dbReference type="EMBL" id="MT141937">
    <property type="protein sequence ID" value="QJA72266.1"/>
    <property type="molecule type" value="Genomic_DNA"/>
</dbReference>
<evidence type="ECO:0000256" key="4">
    <source>
        <dbReference type="ARBA" id="ARBA00022844"/>
    </source>
</evidence>
<sequence length="548" mass="62569">MEDRLKKAKRRFDEVVRIRQDYEPLWKDVTDLLAIRRSDIDQTDQPGKKKGMEIFDGTPKAACQMQADGYYGYLCSPTMEWFRLKMGRKELNAIPEVKQYLQEAGEQMYYALNRSNFYEQAPLFFFDGCSIGTATMYAEEVLGTERIAFMTRAPGEVYISHDRFGQVDVLFRKYKLSARNLANEFGLDKLTEKSQNLAKNLPETLVECVHGTFPNDDRQLGKVDAKNKKVASVYFESTGALNFLRESGYEMFPFFVWRYRVDSGETYGRSPATDAIVEIFTLNQVSKTALKAGQLALEPAYNIPQEMKGQVRITPRGENYYKDHTRLITPIHVPLNYQAGKEQQERLSDSIEKHFHTEFFMLLSKAALEGRQLNVPQVMEMQGEKGAMLGAVVGRLNGDFFDNAIDRIFHIETVGGRMPRVPDIIYEMGETVIDVEYLGPLAQAQKQLVKTQGILKGMQLVAPMMEMFPEMRDRVNSDNLIEEIFDSVNFPQTSIIPIDKANETRQARAQKMQQQEQMAMMSEMADKAPGLSKKVDQDSIIGKMTEGT</sequence>
<keyword evidence="4" id="KW-0946">Virion</keyword>
<dbReference type="Pfam" id="PF12236">
    <property type="entry name" value="Head-tail_con"/>
    <property type="match status" value="1"/>
</dbReference>
<name>A0A6M3JQQ4_9ZZZZ</name>
<protein>
    <submittedName>
        <fullName evidence="7">Putative head tail connector protein</fullName>
    </submittedName>
</protein>
<reference evidence="7" key="1">
    <citation type="submission" date="2020-03" db="EMBL/GenBank/DDBJ databases">
        <title>The deep terrestrial virosphere.</title>
        <authorList>
            <person name="Holmfeldt K."/>
            <person name="Nilsson E."/>
            <person name="Simone D."/>
            <person name="Lopez-Fernandez M."/>
            <person name="Wu X."/>
            <person name="de Brujin I."/>
            <person name="Lundin D."/>
            <person name="Andersson A."/>
            <person name="Bertilsson S."/>
            <person name="Dopson M."/>
        </authorList>
    </citation>
    <scope>NUCLEOTIDE SEQUENCE</scope>
    <source>
        <strain evidence="7">MM415A02819</strain>
    </source>
</reference>
<comment type="subcellular location">
    <subcellularLocation>
        <location evidence="1">Virion</location>
    </subcellularLocation>
</comment>
<dbReference type="GO" id="GO:0044423">
    <property type="term" value="C:virion component"/>
    <property type="evidence" value="ECO:0007669"/>
    <property type="project" value="UniProtKB-KW"/>
</dbReference>